<dbReference type="AlphaFoldDB" id="A0A0B2PG75"/>
<feature type="domain" description="Flavodoxin-like" evidence="5">
    <location>
        <begin position="1"/>
        <end position="155"/>
    </location>
</feature>
<dbReference type="PANTHER" id="PTHR30546">
    <property type="entry name" value="FLAVODOXIN-RELATED PROTEIN WRBA-RELATED"/>
    <property type="match status" value="1"/>
</dbReference>
<comment type="catalytic activity">
    <reaction evidence="4">
        <text>a quinone + NADPH + H(+) = a quinol + NADP(+)</text>
        <dbReference type="Rhea" id="RHEA:46164"/>
        <dbReference type="ChEBI" id="CHEBI:15378"/>
        <dbReference type="ChEBI" id="CHEBI:24646"/>
        <dbReference type="ChEBI" id="CHEBI:57783"/>
        <dbReference type="ChEBI" id="CHEBI:58349"/>
        <dbReference type="ChEBI" id="CHEBI:132124"/>
        <dbReference type="EC" id="1.6.5.2"/>
    </reaction>
</comment>
<dbReference type="PROSITE" id="PS50902">
    <property type="entry name" value="FLAVODOXIN_LIKE"/>
    <property type="match status" value="1"/>
</dbReference>
<dbReference type="EC" id="1.6.5.2" evidence="2"/>
<evidence type="ECO:0000313" key="6">
    <source>
        <dbReference type="EMBL" id="KHN08361.1"/>
    </source>
</evidence>
<evidence type="ECO:0000259" key="5">
    <source>
        <dbReference type="PROSITE" id="PS50902"/>
    </source>
</evidence>
<accession>A0A0B2PG75</accession>
<dbReference type="PANTHER" id="PTHR30546:SF23">
    <property type="entry name" value="FLAVOPROTEIN-LIKE PROTEIN YCP4-RELATED"/>
    <property type="match status" value="1"/>
</dbReference>
<dbReference type="Proteomes" id="UP000053555">
    <property type="component" value="Unassembled WGS sequence"/>
</dbReference>
<evidence type="ECO:0000256" key="2">
    <source>
        <dbReference type="ARBA" id="ARBA00012648"/>
    </source>
</evidence>
<dbReference type="GO" id="GO:0016020">
    <property type="term" value="C:membrane"/>
    <property type="evidence" value="ECO:0007669"/>
    <property type="project" value="TreeGrafter"/>
</dbReference>
<evidence type="ECO:0000256" key="1">
    <source>
        <dbReference type="ARBA" id="ARBA00006961"/>
    </source>
</evidence>
<protein>
    <recommendedName>
        <fullName evidence="2">NAD(P)H dehydrogenase (quinone)</fullName>
        <ecNumber evidence="2">1.6.5.2</ecNumber>
    </recommendedName>
</protein>
<organism evidence="6">
    <name type="scientific">Glycine soja</name>
    <name type="common">Wild soybean</name>
    <dbReference type="NCBI Taxonomy" id="3848"/>
    <lineage>
        <taxon>Eukaryota</taxon>
        <taxon>Viridiplantae</taxon>
        <taxon>Streptophyta</taxon>
        <taxon>Embryophyta</taxon>
        <taxon>Tracheophyta</taxon>
        <taxon>Spermatophyta</taxon>
        <taxon>Magnoliopsida</taxon>
        <taxon>eudicotyledons</taxon>
        <taxon>Gunneridae</taxon>
        <taxon>Pentapetalae</taxon>
        <taxon>rosids</taxon>
        <taxon>fabids</taxon>
        <taxon>Fabales</taxon>
        <taxon>Fabaceae</taxon>
        <taxon>Papilionoideae</taxon>
        <taxon>50 kb inversion clade</taxon>
        <taxon>NPAAA clade</taxon>
        <taxon>indigoferoid/millettioid clade</taxon>
        <taxon>Phaseoleae</taxon>
        <taxon>Glycine</taxon>
        <taxon>Glycine subgen. Soja</taxon>
    </lineage>
</organism>
<dbReference type="InterPro" id="IPR008254">
    <property type="entry name" value="Flavodoxin/NO_synth"/>
</dbReference>
<sequence length="155" mass="17308">MYGHVETLAREILRGANSVEGVEAKLWQIPETLPPEELVRLRAPPKSDVPIINPFKLPVADGFVFGFPTRLGMMAAQFKAFLDSTQYLWKAQMLACKPAGIFYSTSCQGVGQETAPQPAELELQQAFHQGNHIATIIKKFKEDAHPIFTLHNRGY</sequence>
<evidence type="ECO:0000256" key="3">
    <source>
        <dbReference type="ARBA" id="ARBA00047678"/>
    </source>
</evidence>
<comment type="similarity">
    <text evidence="1">Belongs to the WrbA family.</text>
</comment>
<dbReference type="InterPro" id="IPR029039">
    <property type="entry name" value="Flavoprotein-like_sf"/>
</dbReference>
<dbReference type="GO" id="GO:0010181">
    <property type="term" value="F:FMN binding"/>
    <property type="evidence" value="ECO:0007669"/>
    <property type="project" value="InterPro"/>
</dbReference>
<evidence type="ECO:0000256" key="4">
    <source>
        <dbReference type="ARBA" id="ARBA00048983"/>
    </source>
</evidence>
<gene>
    <name evidence="6" type="ORF">glysoja_040818</name>
</gene>
<reference evidence="6" key="1">
    <citation type="submission" date="2014-07" db="EMBL/GenBank/DDBJ databases">
        <title>Identification of a novel salt tolerance gene in wild soybean by whole-genome sequencing.</title>
        <authorList>
            <person name="Lam H.-M."/>
            <person name="Qi X."/>
            <person name="Li M.-W."/>
            <person name="Liu X."/>
            <person name="Xie M."/>
            <person name="Ni M."/>
            <person name="Xu X."/>
        </authorList>
    </citation>
    <scope>NUCLEOTIDE SEQUENCE [LARGE SCALE GENOMIC DNA]</scope>
    <source>
        <tissue evidence="6">Root</tissue>
    </source>
</reference>
<name>A0A0B2PG75_GLYSO</name>
<dbReference type="InterPro" id="IPR005025">
    <property type="entry name" value="FMN_Rdtase-like_dom"/>
</dbReference>
<dbReference type="EMBL" id="KN665951">
    <property type="protein sequence ID" value="KHN08361.1"/>
    <property type="molecule type" value="Genomic_DNA"/>
</dbReference>
<dbReference type="SUPFAM" id="SSF52218">
    <property type="entry name" value="Flavoproteins"/>
    <property type="match status" value="1"/>
</dbReference>
<dbReference type="GO" id="GO:0003955">
    <property type="term" value="F:NAD(P)H dehydrogenase (quinone) activity"/>
    <property type="evidence" value="ECO:0007669"/>
    <property type="project" value="UniProtKB-EC"/>
</dbReference>
<comment type="catalytic activity">
    <reaction evidence="3">
        <text>a quinone + NADH + H(+) = a quinol + NAD(+)</text>
        <dbReference type="Rhea" id="RHEA:46160"/>
        <dbReference type="ChEBI" id="CHEBI:15378"/>
        <dbReference type="ChEBI" id="CHEBI:24646"/>
        <dbReference type="ChEBI" id="CHEBI:57540"/>
        <dbReference type="ChEBI" id="CHEBI:57945"/>
        <dbReference type="ChEBI" id="CHEBI:132124"/>
        <dbReference type="EC" id="1.6.5.2"/>
    </reaction>
</comment>
<proteinExistence type="inferred from homology"/>
<dbReference type="Pfam" id="PF03358">
    <property type="entry name" value="FMN_red"/>
    <property type="match status" value="1"/>
</dbReference>
<dbReference type="Gene3D" id="3.40.50.360">
    <property type="match status" value="1"/>
</dbReference>